<dbReference type="AlphaFoldDB" id="A0A956RQ24"/>
<evidence type="ECO:0000313" key="2">
    <source>
        <dbReference type="EMBL" id="MCA9727304.1"/>
    </source>
</evidence>
<accession>A0A956RQ24</accession>
<name>A0A956RQ24_UNCEI</name>
<protein>
    <submittedName>
        <fullName evidence="2">Uncharacterized protein</fullName>
    </submittedName>
</protein>
<comment type="caution">
    <text evidence="2">The sequence shown here is derived from an EMBL/GenBank/DDBJ whole genome shotgun (WGS) entry which is preliminary data.</text>
</comment>
<feature type="region of interest" description="Disordered" evidence="1">
    <location>
        <begin position="94"/>
        <end position="131"/>
    </location>
</feature>
<organism evidence="2 3">
    <name type="scientific">Eiseniibacteriota bacterium</name>
    <dbReference type="NCBI Taxonomy" id="2212470"/>
    <lineage>
        <taxon>Bacteria</taxon>
        <taxon>Candidatus Eiseniibacteriota</taxon>
    </lineage>
</organism>
<dbReference type="EMBL" id="JAGQHR010000142">
    <property type="protein sequence ID" value="MCA9727304.1"/>
    <property type="molecule type" value="Genomic_DNA"/>
</dbReference>
<feature type="compositionally biased region" description="Acidic residues" evidence="1">
    <location>
        <begin position="102"/>
        <end position="120"/>
    </location>
</feature>
<reference evidence="2" key="1">
    <citation type="submission" date="2020-04" db="EMBL/GenBank/DDBJ databases">
        <authorList>
            <person name="Zhang T."/>
        </authorList>
    </citation>
    <scope>NUCLEOTIDE SEQUENCE</scope>
    <source>
        <strain evidence="2">HKST-UBA01</strain>
    </source>
</reference>
<proteinExistence type="predicted"/>
<gene>
    <name evidence="2" type="ORF">KC729_06440</name>
</gene>
<evidence type="ECO:0000256" key="1">
    <source>
        <dbReference type="SAM" id="MobiDB-lite"/>
    </source>
</evidence>
<sequence>MSLYSDPAFDAVTPGSFSDYPCSPEPADEDQIGILLAAPDTVSYMPGTPFANDTAFARVLVCGYYYLPMNTLNLDGDLVEKIVFVAVDAESNRSFTGTMAEESPEEPMPDPEPSDEEPPGPDELVSLPTPADEPIGGWFNPNLADILGLPEGAATYTVYAFLGPYRSNTVTIRVQPRGR</sequence>
<dbReference type="Proteomes" id="UP000697710">
    <property type="component" value="Unassembled WGS sequence"/>
</dbReference>
<reference evidence="2" key="2">
    <citation type="journal article" date="2021" name="Microbiome">
        <title>Successional dynamics and alternative stable states in a saline activated sludge microbial community over 9 years.</title>
        <authorList>
            <person name="Wang Y."/>
            <person name="Ye J."/>
            <person name="Ju F."/>
            <person name="Liu L."/>
            <person name="Boyd J.A."/>
            <person name="Deng Y."/>
            <person name="Parks D.H."/>
            <person name="Jiang X."/>
            <person name="Yin X."/>
            <person name="Woodcroft B.J."/>
            <person name="Tyson G.W."/>
            <person name="Hugenholtz P."/>
            <person name="Polz M.F."/>
            <person name="Zhang T."/>
        </authorList>
    </citation>
    <scope>NUCLEOTIDE SEQUENCE</scope>
    <source>
        <strain evidence="2">HKST-UBA01</strain>
    </source>
</reference>
<evidence type="ECO:0000313" key="3">
    <source>
        <dbReference type="Proteomes" id="UP000697710"/>
    </source>
</evidence>